<dbReference type="Pfam" id="PF03472">
    <property type="entry name" value="Autoind_bind"/>
    <property type="match status" value="1"/>
</dbReference>
<keyword evidence="3" id="KW-0804">Transcription</keyword>
<dbReference type="SUPFAM" id="SSF46894">
    <property type="entry name" value="C-terminal effector domain of the bipartite response regulators"/>
    <property type="match status" value="1"/>
</dbReference>
<dbReference type="Pfam" id="PF00196">
    <property type="entry name" value="GerE"/>
    <property type="match status" value="1"/>
</dbReference>
<feature type="domain" description="HTH luxR-type" evidence="4">
    <location>
        <begin position="176"/>
        <end position="241"/>
    </location>
</feature>
<dbReference type="SMART" id="SM00421">
    <property type="entry name" value="HTH_LUXR"/>
    <property type="match status" value="1"/>
</dbReference>
<dbReference type="InterPro" id="IPR036388">
    <property type="entry name" value="WH-like_DNA-bd_sf"/>
</dbReference>
<evidence type="ECO:0000313" key="5">
    <source>
        <dbReference type="EMBL" id="SFN49614.1"/>
    </source>
</evidence>
<evidence type="ECO:0000256" key="2">
    <source>
        <dbReference type="ARBA" id="ARBA00023125"/>
    </source>
</evidence>
<evidence type="ECO:0000259" key="4">
    <source>
        <dbReference type="PROSITE" id="PS50043"/>
    </source>
</evidence>
<gene>
    <name evidence="5" type="ORF">SAMN04488056_10193</name>
</gene>
<dbReference type="Gene3D" id="1.10.10.10">
    <property type="entry name" value="Winged helix-like DNA-binding domain superfamily/Winged helix DNA-binding domain"/>
    <property type="match status" value="1"/>
</dbReference>
<dbReference type="Gene3D" id="3.30.450.80">
    <property type="entry name" value="Transcription factor LuxR-like, autoinducer-binding domain"/>
    <property type="match status" value="1"/>
</dbReference>
<evidence type="ECO:0000313" key="6">
    <source>
        <dbReference type="Proteomes" id="UP000199236"/>
    </source>
</evidence>
<organism evidence="5 6">
    <name type="scientific">Cohaesibacter marisflavi</name>
    <dbReference type="NCBI Taxonomy" id="655353"/>
    <lineage>
        <taxon>Bacteria</taxon>
        <taxon>Pseudomonadati</taxon>
        <taxon>Pseudomonadota</taxon>
        <taxon>Alphaproteobacteria</taxon>
        <taxon>Hyphomicrobiales</taxon>
        <taxon>Cohaesibacteraceae</taxon>
    </lineage>
</organism>
<name>A0A1I4ZH69_9HYPH</name>
<keyword evidence="2 5" id="KW-0238">DNA-binding</keyword>
<keyword evidence="1" id="KW-0805">Transcription regulation</keyword>
<protein>
    <submittedName>
        <fullName evidence="5">DNA-binding transcriptional regulator, CsgD family</fullName>
    </submittedName>
</protein>
<dbReference type="GO" id="GO:0006355">
    <property type="term" value="P:regulation of DNA-templated transcription"/>
    <property type="evidence" value="ECO:0007669"/>
    <property type="project" value="InterPro"/>
</dbReference>
<dbReference type="PANTHER" id="PTHR44688:SF16">
    <property type="entry name" value="DNA-BINDING TRANSCRIPTIONAL ACTIVATOR DEVR_DOSR"/>
    <property type="match status" value="1"/>
</dbReference>
<accession>A0A1I4ZH69</accession>
<sequence length="245" mass="28147">MSETSDRFLLLRETIFREIKEAENVEKAVFELRDGYRLGHVTYHMAQTVTADMQIDAPFVRTTYPPDWIAIYLTRSYVTIDPVVKEGLRRSLPFDWSEIEPTEEAMEMMTEFQVHGMGEYGYSIPITDKVGRRALLSVNSRAGETNWSGFVKSFRQDWMELAHVLHKKAIIELFGDEDPVPVLSPRELEILHWSAKGKDYKEIALIVGISEHTVRTYMRSARYKLNCSNMSQAVAKAITLHLIGA</sequence>
<dbReference type="PROSITE" id="PS00622">
    <property type="entry name" value="HTH_LUXR_1"/>
    <property type="match status" value="1"/>
</dbReference>
<reference evidence="5 6" key="1">
    <citation type="submission" date="2016-10" db="EMBL/GenBank/DDBJ databases">
        <authorList>
            <person name="de Groot N.N."/>
        </authorList>
    </citation>
    <scope>NUCLEOTIDE SEQUENCE [LARGE SCALE GENOMIC DNA]</scope>
    <source>
        <strain evidence="5 6">CGMCC 1.9157</strain>
    </source>
</reference>
<proteinExistence type="predicted"/>
<dbReference type="AlphaFoldDB" id="A0A1I4ZH69"/>
<dbReference type="SUPFAM" id="SSF75516">
    <property type="entry name" value="Pheromone-binding domain of LuxR-like quorum-sensing transcription factors"/>
    <property type="match status" value="1"/>
</dbReference>
<evidence type="ECO:0000256" key="1">
    <source>
        <dbReference type="ARBA" id="ARBA00023015"/>
    </source>
</evidence>
<dbReference type="RefSeq" id="WP_090067760.1">
    <property type="nucleotide sequence ID" value="NZ_FOVR01000001.1"/>
</dbReference>
<dbReference type="CDD" id="cd06170">
    <property type="entry name" value="LuxR_C_like"/>
    <property type="match status" value="1"/>
</dbReference>
<dbReference type="InterPro" id="IPR000792">
    <property type="entry name" value="Tscrpt_reg_LuxR_C"/>
</dbReference>
<keyword evidence="6" id="KW-1185">Reference proteome</keyword>
<dbReference type="PROSITE" id="PS50043">
    <property type="entry name" value="HTH_LUXR_2"/>
    <property type="match status" value="1"/>
</dbReference>
<dbReference type="InterPro" id="IPR016032">
    <property type="entry name" value="Sig_transdc_resp-reg_C-effctor"/>
</dbReference>
<dbReference type="InterPro" id="IPR036693">
    <property type="entry name" value="TF_LuxR_autoind-bd_dom_sf"/>
</dbReference>
<evidence type="ECO:0000256" key="3">
    <source>
        <dbReference type="ARBA" id="ARBA00023163"/>
    </source>
</evidence>
<dbReference type="EMBL" id="FOVR01000001">
    <property type="protein sequence ID" value="SFN49614.1"/>
    <property type="molecule type" value="Genomic_DNA"/>
</dbReference>
<dbReference type="OrthoDB" id="9803630at2"/>
<dbReference type="InterPro" id="IPR005143">
    <property type="entry name" value="TF_LuxR_autoind-bd_dom"/>
</dbReference>
<dbReference type="STRING" id="655353.SAMN04488056_10193"/>
<dbReference type="Proteomes" id="UP000199236">
    <property type="component" value="Unassembled WGS sequence"/>
</dbReference>
<dbReference type="GO" id="GO:0003677">
    <property type="term" value="F:DNA binding"/>
    <property type="evidence" value="ECO:0007669"/>
    <property type="project" value="UniProtKB-KW"/>
</dbReference>
<dbReference type="PRINTS" id="PR00038">
    <property type="entry name" value="HTHLUXR"/>
</dbReference>
<dbReference type="PANTHER" id="PTHR44688">
    <property type="entry name" value="DNA-BINDING TRANSCRIPTIONAL ACTIVATOR DEVR_DOSR"/>
    <property type="match status" value="1"/>
</dbReference>